<keyword evidence="4" id="KW-0732">Signal</keyword>
<accession>A0A914L328</accession>
<dbReference type="GO" id="GO:0043235">
    <property type="term" value="C:receptor complex"/>
    <property type="evidence" value="ECO:0007669"/>
    <property type="project" value="TreeGrafter"/>
</dbReference>
<feature type="domain" description="GDNF/GAS1" evidence="11">
    <location>
        <begin position="485"/>
        <end position="575"/>
    </location>
</feature>
<evidence type="ECO:0000259" key="11">
    <source>
        <dbReference type="SMART" id="SM00907"/>
    </source>
</evidence>
<dbReference type="Proteomes" id="UP000887563">
    <property type="component" value="Unplaced"/>
</dbReference>
<evidence type="ECO:0000256" key="10">
    <source>
        <dbReference type="SAM" id="Phobius"/>
    </source>
</evidence>
<keyword evidence="8" id="KW-0175">Coiled coil</keyword>
<keyword evidence="6" id="KW-0675">Receptor</keyword>
<evidence type="ECO:0000256" key="2">
    <source>
        <dbReference type="ARBA" id="ARBA00005961"/>
    </source>
</evidence>
<feature type="region of interest" description="Disordered" evidence="9">
    <location>
        <begin position="284"/>
        <end position="305"/>
    </location>
</feature>
<dbReference type="AlphaFoldDB" id="A0A914L328"/>
<feature type="transmembrane region" description="Helical" evidence="10">
    <location>
        <begin position="1149"/>
        <end position="1166"/>
    </location>
</feature>
<evidence type="ECO:0000256" key="3">
    <source>
        <dbReference type="ARBA" id="ARBA00022475"/>
    </source>
</evidence>
<evidence type="ECO:0000313" key="12">
    <source>
        <dbReference type="Proteomes" id="UP000887563"/>
    </source>
</evidence>
<evidence type="ECO:0000256" key="9">
    <source>
        <dbReference type="SAM" id="MobiDB-lite"/>
    </source>
</evidence>
<feature type="region of interest" description="Disordered" evidence="9">
    <location>
        <begin position="227"/>
        <end position="246"/>
    </location>
</feature>
<evidence type="ECO:0000256" key="8">
    <source>
        <dbReference type="SAM" id="Coils"/>
    </source>
</evidence>
<evidence type="ECO:0000256" key="7">
    <source>
        <dbReference type="ARBA" id="ARBA00023180"/>
    </source>
</evidence>
<comment type="subcellular location">
    <subcellularLocation>
        <location evidence="1">Cell membrane</location>
    </subcellularLocation>
</comment>
<keyword evidence="10" id="KW-0812">Transmembrane</keyword>
<feature type="domain" description="GDNF/GAS1" evidence="11">
    <location>
        <begin position="53"/>
        <end position="130"/>
    </location>
</feature>
<protein>
    <submittedName>
        <fullName evidence="13">GDNF/GAS1 domain-containing protein</fullName>
    </submittedName>
</protein>
<keyword evidence="12" id="KW-1185">Reference proteome</keyword>
<feature type="compositionally biased region" description="Basic and acidic residues" evidence="9">
    <location>
        <begin position="754"/>
        <end position="771"/>
    </location>
</feature>
<dbReference type="InterPro" id="IPR003438">
    <property type="entry name" value="GDNF_rcpt"/>
</dbReference>
<keyword evidence="7" id="KW-0325">Glycoprotein</keyword>
<dbReference type="InterPro" id="IPR016017">
    <property type="entry name" value="GDNF/GAS1"/>
</dbReference>
<feature type="domain" description="GDNF/GAS1" evidence="11">
    <location>
        <begin position="594"/>
        <end position="686"/>
    </location>
</feature>
<dbReference type="SMART" id="SM00907">
    <property type="entry name" value="GDNF"/>
    <property type="match status" value="3"/>
</dbReference>
<feature type="compositionally biased region" description="Basic and acidic residues" evidence="9">
    <location>
        <begin position="778"/>
        <end position="787"/>
    </location>
</feature>
<evidence type="ECO:0000313" key="13">
    <source>
        <dbReference type="WBParaSite" id="Minc3s00233g08181"/>
    </source>
</evidence>
<reference evidence="13" key="1">
    <citation type="submission" date="2022-11" db="UniProtKB">
        <authorList>
            <consortium name="WormBaseParasite"/>
        </authorList>
    </citation>
    <scope>IDENTIFICATION</scope>
</reference>
<feature type="region of interest" description="Disordered" evidence="9">
    <location>
        <begin position="754"/>
        <end position="829"/>
    </location>
</feature>
<sequence length="1171" mass="135215">MLVISEIEALFISKTRTKRTPDSESIQRWKLAFSGDLSTPFASSTKLPSILTCNWALHELCLKHVSCRELWVLFRRNCVVDAQNNCRMSNKNDCWQSYEGISWTGLGACTCPGNNSDCHWIRLQTTYNKCIFELNNDASWHVQLNSLAQYSANRRGSGLPSISTSNPLTSMKVPTTPSYEKVETKIENEMENKRRQMLANEARLARINAQEQRKVQLMAEQEIEKRRREQFKKDNEGANMDNHGNIQNYKKNIQELRQKPTPSTQQLSQEATIKFKNVILKDEKPRKNLAKTTPINPSNGISRKEKLDNENNFNEQKEQQNKVSEQNKHQQNNHQNMFEKLNEHKNMSEVLNESELQNKLEKNMFVEEKNKSEQKQIYQKHRIKETPKTNKTSIIKTFTPPTLHSNNKIRNNSLIKPSAKPIQIFPTQTNEHLVTQAEIPPTTKITEFIEKVDQNREENQNKEEKPLVGSNITFDASNITLIPTCPQIIGICEKDETTACNWHLSELQIKCPQTFDDENNKNNCLLKKRAPQCSAALSRFVRFVSAPLVEAMLFCNSGREEKILPSVLQLNTKKCSSDLTNSNEQKQQQTRWSCTQTAKMCKAQPRCNHYINNLLTYCPTSNTTSPYASPSCLLPDNPTSLRRCRSTLTKSRGTWLDEPCFCKSNGGGDFKECKKWEMTLWPRHPCIEKVATDFNQLYIDGYIKLDHKRRIKINNNTVTLPKKQITKNIEFGSIERGVFLLDEDKGGKSLDKEENIIKEKINQKSNEKSDENFENNDGEGRENDNPRWRLMTTKTATPPPKDESEIDNKNKNVEEEDEKEGNNKNKNKQLLSYYLDKKEENETENNIDKVEFIKKRKRPIGRKILGNKNGYNNTEQIDVNEFQTPKTTNEGRGCRTRNIDGEWVEHYTDSIFRQYHDWSGRCSSWCECVVKGKEAGKAENASSHTIRCHSLGCLQDLQCETKHTTTVFGQRLYLENRGACQCHNGQFICDSSELQPELQPGIYLSLGYSQAEIDIIREKVPKLVLERSGLISHSNSLIKDLATRLQFALERLLPGGLKCRFVVVEHFKSEQVVLMQIQWFGIDHSANQTQPKWQSGKMEKHCSQYVRELELNFWLEKSERYQLLLSTIKQVRATDLLDALPLNSSVKRIQIFTSNLLIYLLILIIYRRISN</sequence>
<dbReference type="InterPro" id="IPR037193">
    <property type="entry name" value="GDNF_alpha"/>
</dbReference>
<dbReference type="WBParaSite" id="Minc3s00233g08181">
    <property type="protein sequence ID" value="Minc3s00233g08181"/>
    <property type="gene ID" value="Minc3s00233g08181"/>
</dbReference>
<feature type="compositionally biased region" description="Basic and acidic residues" evidence="9">
    <location>
        <begin position="227"/>
        <end position="236"/>
    </location>
</feature>
<dbReference type="GO" id="GO:0007169">
    <property type="term" value="P:cell surface receptor protein tyrosine kinase signaling pathway"/>
    <property type="evidence" value="ECO:0007669"/>
    <property type="project" value="UniProtKB-ARBA"/>
</dbReference>
<dbReference type="PANTHER" id="PTHR10269:SF12">
    <property type="entry name" value="GLIAL CELL LINE-DERIVED NEUROTROPHIC FAMILY RECEPTOR-LIKE, ISOFORM E"/>
    <property type="match status" value="1"/>
</dbReference>
<dbReference type="GO" id="GO:0007399">
    <property type="term" value="P:nervous system development"/>
    <property type="evidence" value="ECO:0007669"/>
    <property type="project" value="TreeGrafter"/>
</dbReference>
<dbReference type="GO" id="GO:0009897">
    <property type="term" value="C:external side of plasma membrane"/>
    <property type="evidence" value="ECO:0007669"/>
    <property type="project" value="TreeGrafter"/>
</dbReference>
<evidence type="ECO:0000256" key="1">
    <source>
        <dbReference type="ARBA" id="ARBA00004236"/>
    </source>
</evidence>
<feature type="compositionally biased region" description="Polar residues" evidence="9">
    <location>
        <begin position="290"/>
        <end position="301"/>
    </location>
</feature>
<feature type="compositionally biased region" description="Basic and acidic residues" evidence="9">
    <location>
        <begin position="800"/>
        <end position="813"/>
    </location>
</feature>
<evidence type="ECO:0000256" key="5">
    <source>
        <dbReference type="ARBA" id="ARBA00023136"/>
    </source>
</evidence>
<keyword evidence="10" id="KW-1133">Transmembrane helix</keyword>
<comment type="similarity">
    <text evidence="2">Belongs to the GDNFR family.</text>
</comment>
<keyword evidence="3" id="KW-1003">Cell membrane</keyword>
<organism evidence="12 13">
    <name type="scientific">Meloidogyne incognita</name>
    <name type="common">Southern root-knot nematode worm</name>
    <name type="synonym">Oxyuris incognita</name>
    <dbReference type="NCBI Taxonomy" id="6306"/>
    <lineage>
        <taxon>Eukaryota</taxon>
        <taxon>Metazoa</taxon>
        <taxon>Ecdysozoa</taxon>
        <taxon>Nematoda</taxon>
        <taxon>Chromadorea</taxon>
        <taxon>Rhabditida</taxon>
        <taxon>Tylenchina</taxon>
        <taxon>Tylenchomorpha</taxon>
        <taxon>Tylenchoidea</taxon>
        <taxon>Meloidogynidae</taxon>
        <taxon>Meloidogyninae</taxon>
        <taxon>Meloidogyne</taxon>
        <taxon>Meloidogyne incognita group</taxon>
    </lineage>
</organism>
<dbReference type="GO" id="GO:0038023">
    <property type="term" value="F:signaling receptor activity"/>
    <property type="evidence" value="ECO:0007669"/>
    <property type="project" value="InterPro"/>
</dbReference>
<dbReference type="PANTHER" id="PTHR10269">
    <property type="entry name" value="GDNF RECEPTOR ALPHA"/>
    <property type="match status" value="1"/>
</dbReference>
<keyword evidence="5 10" id="KW-0472">Membrane</keyword>
<dbReference type="SUPFAM" id="SSF110035">
    <property type="entry name" value="GDNF receptor-like"/>
    <property type="match status" value="1"/>
</dbReference>
<name>A0A914L328_MELIC</name>
<evidence type="ECO:0000256" key="6">
    <source>
        <dbReference type="ARBA" id="ARBA00023170"/>
    </source>
</evidence>
<proteinExistence type="inferred from homology"/>
<evidence type="ECO:0000256" key="4">
    <source>
        <dbReference type="ARBA" id="ARBA00022729"/>
    </source>
</evidence>
<feature type="coiled-coil region" evidence="8">
    <location>
        <begin position="314"/>
        <end position="376"/>
    </location>
</feature>